<comment type="caution">
    <text evidence="7">The sequence shown here is derived from an EMBL/GenBank/DDBJ whole genome shotgun (WGS) entry which is preliminary data.</text>
</comment>
<protein>
    <submittedName>
        <fullName evidence="7">Glutaredoxin 3</fullName>
    </submittedName>
</protein>
<dbReference type="SUPFAM" id="SSF52833">
    <property type="entry name" value="Thioredoxin-like"/>
    <property type="match status" value="1"/>
</dbReference>
<evidence type="ECO:0000256" key="3">
    <source>
        <dbReference type="ARBA" id="ARBA00022982"/>
    </source>
</evidence>
<dbReference type="EMBL" id="JACHID010000005">
    <property type="protein sequence ID" value="MBB5021788.1"/>
    <property type="molecule type" value="Genomic_DNA"/>
</dbReference>
<dbReference type="RefSeq" id="WP_183731126.1">
    <property type="nucleotide sequence ID" value="NZ_JACHID010000005.1"/>
</dbReference>
<name>A0A7W7Y4B7_9BACT</name>
<dbReference type="Gene3D" id="3.40.30.10">
    <property type="entry name" value="Glutaredoxin"/>
    <property type="match status" value="1"/>
</dbReference>
<dbReference type="PROSITE" id="PS00195">
    <property type="entry name" value="GLUTAREDOXIN_1"/>
    <property type="match status" value="1"/>
</dbReference>
<accession>A0A7W7Y4B7</accession>
<dbReference type="InterPro" id="IPR011767">
    <property type="entry name" value="GLR_AS"/>
</dbReference>
<dbReference type="GO" id="GO:0015035">
    <property type="term" value="F:protein-disulfide reductase activity"/>
    <property type="evidence" value="ECO:0007669"/>
    <property type="project" value="TreeGrafter"/>
</dbReference>
<dbReference type="PANTHER" id="PTHR46679:SF1">
    <property type="entry name" value="GLUTAREDOXIN-2, MITOCHONDRIAL"/>
    <property type="match status" value="1"/>
</dbReference>
<dbReference type="PRINTS" id="PR00160">
    <property type="entry name" value="GLUTAREDOXIN"/>
</dbReference>
<sequence length="87" mass="9728">MQSVTIYTKNSCPFCRKAKALLDSLGVRYEEHEVTFDPALYASIKKRTGMNTVPQVLVGDDCLGGFSEIDALHREGKLLPLIRDEQV</sequence>
<keyword evidence="3" id="KW-0249">Electron transport</keyword>
<keyword evidence="8" id="KW-1185">Reference proteome</keyword>
<keyword evidence="2" id="KW-0813">Transport</keyword>
<keyword evidence="5" id="KW-0676">Redox-active center</keyword>
<dbReference type="InterPro" id="IPR004045">
    <property type="entry name" value="Glutathione_S-Trfase_N"/>
</dbReference>
<dbReference type="InterPro" id="IPR036249">
    <property type="entry name" value="Thioredoxin-like_sf"/>
</dbReference>
<proteinExistence type="inferred from homology"/>
<dbReference type="PROSITE" id="PS50404">
    <property type="entry name" value="GST_NTER"/>
    <property type="match status" value="1"/>
</dbReference>
<dbReference type="Proteomes" id="UP000528322">
    <property type="component" value="Unassembled WGS sequence"/>
</dbReference>
<dbReference type="AlphaFoldDB" id="A0A7W7Y4B7"/>
<dbReference type="InterPro" id="IPR014025">
    <property type="entry name" value="Glutaredoxin_subgr"/>
</dbReference>
<dbReference type="Pfam" id="PF00462">
    <property type="entry name" value="Glutaredoxin"/>
    <property type="match status" value="1"/>
</dbReference>
<reference evidence="7 8" key="1">
    <citation type="submission" date="2020-08" db="EMBL/GenBank/DDBJ databases">
        <title>Genomic Encyclopedia of Type Strains, Phase IV (KMG-IV): sequencing the most valuable type-strain genomes for metagenomic binning, comparative biology and taxonomic classification.</title>
        <authorList>
            <person name="Goeker M."/>
        </authorList>
    </citation>
    <scope>NUCLEOTIDE SEQUENCE [LARGE SCALE GENOMIC DNA]</scope>
    <source>
        <strain evidence="7 8">DSM 22071</strain>
    </source>
</reference>
<organism evidence="7 8">
    <name type="scientific">Desulfurispira natronophila</name>
    <dbReference type="NCBI Taxonomy" id="682562"/>
    <lineage>
        <taxon>Bacteria</taxon>
        <taxon>Pseudomonadati</taxon>
        <taxon>Chrysiogenota</taxon>
        <taxon>Chrysiogenia</taxon>
        <taxon>Chrysiogenales</taxon>
        <taxon>Chrysiogenaceae</taxon>
        <taxon>Desulfurispira</taxon>
    </lineage>
</organism>
<evidence type="ECO:0000256" key="5">
    <source>
        <dbReference type="ARBA" id="ARBA00023284"/>
    </source>
</evidence>
<dbReference type="PANTHER" id="PTHR46679">
    <property type="match status" value="1"/>
</dbReference>
<evidence type="ECO:0000313" key="8">
    <source>
        <dbReference type="Proteomes" id="UP000528322"/>
    </source>
</evidence>
<comment type="similarity">
    <text evidence="1">Belongs to the glutaredoxin family.</text>
</comment>
<dbReference type="InterPro" id="IPR002109">
    <property type="entry name" value="Glutaredoxin"/>
</dbReference>
<keyword evidence="4" id="KW-1015">Disulfide bond</keyword>
<evidence type="ECO:0000256" key="1">
    <source>
        <dbReference type="ARBA" id="ARBA00007787"/>
    </source>
</evidence>
<gene>
    <name evidence="7" type="ORF">HNR37_001101</name>
</gene>
<evidence type="ECO:0000313" key="7">
    <source>
        <dbReference type="EMBL" id="MBB5021788.1"/>
    </source>
</evidence>
<evidence type="ECO:0000259" key="6">
    <source>
        <dbReference type="PROSITE" id="PS50404"/>
    </source>
</evidence>
<evidence type="ECO:0000256" key="2">
    <source>
        <dbReference type="ARBA" id="ARBA00022448"/>
    </source>
</evidence>
<dbReference type="PROSITE" id="PS51354">
    <property type="entry name" value="GLUTAREDOXIN_2"/>
    <property type="match status" value="1"/>
</dbReference>
<evidence type="ECO:0000256" key="4">
    <source>
        <dbReference type="ARBA" id="ARBA00023157"/>
    </source>
</evidence>
<feature type="domain" description="GST N-terminal" evidence="6">
    <location>
        <begin position="2"/>
        <end position="87"/>
    </location>
</feature>